<reference evidence="2 3" key="1">
    <citation type="submission" date="2018-04" db="EMBL/GenBank/DDBJ databases">
        <title>Brenneria corticis sp.nov.</title>
        <authorList>
            <person name="Li Y."/>
        </authorList>
    </citation>
    <scope>NUCLEOTIDE SEQUENCE [LARGE SCALE GENOMIC DNA]</scope>
    <source>
        <strain evidence="2 3">LMG 27715</strain>
    </source>
</reference>
<feature type="signal peptide" evidence="1">
    <location>
        <begin position="1"/>
        <end position="23"/>
    </location>
</feature>
<evidence type="ECO:0000256" key="1">
    <source>
        <dbReference type="SAM" id="SignalP"/>
    </source>
</evidence>
<proteinExistence type="predicted"/>
<evidence type="ECO:0000313" key="3">
    <source>
        <dbReference type="Proteomes" id="UP000245138"/>
    </source>
</evidence>
<name>A0A2U1TQY2_9GAMM</name>
<sequence>MGRIRIALLPIALCTLAPVSGNALEIRRDPFHPLSIAACSQINATQQWQMKGVIGTGEHWVGWLEQSDDQWIKLKQGEVIPPGSWQVSQLNKSGMQLTPVARTGSCDGLPAMVSLASPFINKLVAH</sequence>
<dbReference type="OrthoDB" id="6434111at2"/>
<accession>A0A2U1TQY2</accession>
<dbReference type="AlphaFoldDB" id="A0A2U1TQY2"/>
<keyword evidence="3" id="KW-1185">Reference proteome</keyword>
<feature type="chain" id="PRO_5015618700" evidence="1">
    <location>
        <begin position="24"/>
        <end position="126"/>
    </location>
</feature>
<evidence type="ECO:0000313" key="2">
    <source>
        <dbReference type="EMBL" id="PWC11820.1"/>
    </source>
</evidence>
<protein>
    <submittedName>
        <fullName evidence="2">DUF2531 domain-containing protein</fullName>
    </submittedName>
</protein>
<dbReference type="EMBL" id="QDKJ01000009">
    <property type="protein sequence ID" value="PWC11820.1"/>
    <property type="molecule type" value="Genomic_DNA"/>
</dbReference>
<keyword evidence="1" id="KW-0732">Signal</keyword>
<dbReference type="InterPro" id="IPR019684">
    <property type="entry name" value="HofP"/>
</dbReference>
<gene>
    <name evidence="2" type="ORF">B4923_12675</name>
</gene>
<organism evidence="2 3">
    <name type="scientific">Brenneria roseae subsp. americana</name>
    <dbReference type="NCBI Taxonomy" id="1508507"/>
    <lineage>
        <taxon>Bacteria</taxon>
        <taxon>Pseudomonadati</taxon>
        <taxon>Pseudomonadota</taxon>
        <taxon>Gammaproteobacteria</taxon>
        <taxon>Enterobacterales</taxon>
        <taxon>Pectobacteriaceae</taxon>
        <taxon>Brenneria</taxon>
    </lineage>
</organism>
<dbReference type="Pfam" id="PF10748">
    <property type="entry name" value="HofP"/>
    <property type="match status" value="1"/>
</dbReference>
<dbReference type="Proteomes" id="UP000245138">
    <property type="component" value="Unassembled WGS sequence"/>
</dbReference>
<comment type="caution">
    <text evidence="2">The sequence shown here is derived from an EMBL/GenBank/DDBJ whole genome shotgun (WGS) entry which is preliminary data.</text>
</comment>